<dbReference type="PROSITE" id="PS50297">
    <property type="entry name" value="ANK_REP_REGION"/>
    <property type="match status" value="2"/>
</dbReference>
<dbReference type="Pfam" id="PF12796">
    <property type="entry name" value="Ank_2"/>
    <property type="match status" value="1"/>
</dbReference>
<reference evidence="2 3" key="1">
    <citation type="submission" date="2019-09" db="EMBL/GenBank/DDBJ databases">
        <title>Bird 10,000 Genomes (B10K) Project - Family phase.</title>
        <authorList>
            <person name="Zhang G."/>
        </authorList>
    </citation>
    <scope>NUCLEOTIDE SEQUENCE [LARGE SCALE GENOMIC DNA]</scope>
    <source>
        <strain evidence="2">B10K-DU-001-39</strain>
        <tissue evidence="2">Muscle</tissue>
    </source>
</reference>
<dbReference type="PANTHER" id="PTHR24176">
    <property type="entry name" value="ANKYRIN REPEAT DOMAIN-CONTAINING PROTEIN 31-RELATED"/>
    <property type="match status" value="1"/>
</dbReference>
<organism evidence="2 3">
    <name type="scientific">Alectura lathami</name>
    <name type="common">Australian brush turkey</name>
    <dbReference type="NCBI Taxonomy" id="81907"/>
    <lineage>
        <taxon>Eukaryota</taxon>
        <taxon>Metazoa</taxon>
        <taxon>Chordata</taxon>
        <taxon>Craniata</taxon>
        <taxon>Vertebrata</taxon>
        <taxon>Euteleostomi</taxon>
        <taxon>Archelosauria</taxon>
        <taxon>Archosauria</taxon>
        <taxon>Dinosauria</taxon>
        <taxon>Saurischia</taxon>
        <taxon>Theropoda</taxon>
        <taxon>Coelurosauria</taxon>
        <taxon>Aves</taxon>
        <taxon>Neognathae</taxon>
        <taxon>Galloanserae</taxon>
        <taxon>Galliformes</taxon>
        <taxon>Megapodiidae</taxon>
        <taxon>Alectura</taxon>
    </lineage>
</organism>
<evidence type="ECO:0000313" key="3">
    <source>
        <dbReference type="Proteomes" id="UP000562322"/>
    </source>
</evidence>
<dbReference type="SUPFAM" id="SSF48403">
    <property type="entry name" value="Ankyrin repeat"/>
    <property type="match status" value="1"/>
</dbReference>
<comment type="caution">
    <text evidence="2">The sequence shown here is derived from an EMBL/GenBank/DDBJ whole genome shotgun (WGS) entry which is preliminary data.</text>
</comment>
<sequence length="120" mass="13011">QEFYLGNFTHPHCNITLSRITKRNGFGETILQRAAADGDADLVRNLIKAGASVNDQDYAGWTALHEASLEGHYGIANELLKAGADANARGCEQMTPLQDAVKKGHYEVYSSLDISYGLGI</sequence>
<protein>
    <submittedName>
        <fullName evidence="2">ANR11 protein</fullName>
    </submittedName>
</protein>
<keyword evidence="3" id="KW-1185">Reference proteome</keyword>
<feature type="repeat" description="ANK" evidence="1">
    <location>
        <begin position="59"/>
        <end position="91"/>
    </location>
</feature>
<dbReference type="InterPro" id="IPR002110">
    <property type="entry name" value="Ankyrin_rpt"/>
</dbReference>
<keyword evidence="1" id="KW-0040">ANK repeat</keyword>
<name>A0A7L0W6G3_ALELA</name>
<proteinExistence type="predicted"/>
<gene>
    <name evidence="2" type="primary">Ankrd11_0</name>
    <name evidence="2" type="ORF">ALELAT_R13909</name>
</gene>
<accession>A0A7L0W6G3</accession>
<evidence type="ECO:0000256" key="1">
    <source>
        <dbReference type="PROSITE-ProRule" id="PRU00023"/>
    </source>
</evidence>
<dbReference type="Gene3D" id="1.25.40.20">
    <property type="entry name" value="Ankyrin repeat-containing domain"/>
    <property type="match status" value="1"/>
</dbReference>
<dbReference type="AlphaFoldDB" id="A0A7L0W6G3"/>
<dbReference type="InterPro" id="IPR042334">
    <property type="entry name" value="ANKRD31"/>
</dbReference>
<feature type="non-terminal residue" evidence="2">
    <location>
        <position position="1"/>
    </location>
</feature>
<dbReference type="PROSITE" id="PS50088">
    <property type="entry name" value="ANK_REPEAT"/>
    <property type="match status" value="2"/>
</dbReference>
<dbReference type="SMART" id="SM00248">
    <property type="entry name" value="ANK"/>
    <property type="match status" value="2"/>
</dbReference>
<dbReference type="OrthoDB" id="366390at2759"/>
<dbReference type="InterPro" id="IPR036770">
    <property type="entry name" value="Ankyrin_rpt-contain_sf"/>
</dbReference>
<dbReference type="EMBL" id="VXAV01003655">
    <property type="protein sequence ID" value="NXL86698.1"/>
    <property type="molecule type" value="Genomic_DNA"/>
</dbReference>
<dbReference type="Proteomes" id="UP000562322">
    <property type="component" value="Unassembled WGS sequence"/>
</dbReference>
<feature type="non-terminal residue" evidence="2">
    <location>
        <position position="120"/>
    </location>
</feature>
<feature type="repeat" description="ANK" evidence="1">
    <location>
        <begin position="26"/>
        <end position="58"/>
    </location>
</feature>
<evidence type="ECO:0000313" key="2">
    <source>
        <dbReference type="EMBL" id="NXL86698.1"/>
    </source>
</evidence>
<dbReference type="PANTHER" id="PTHR24176:SF14">
    <property type="entry name" value="ANKYRIN REPEAT DOMAIN-CONTAINING PROTEIN 31"/>
    <property type="match status" value="1"/>
</dbReference>